<dbReference type="AlphaFoldDB" id="A0A160TSE6"/>
<keyword evidence="1" id="KW-0472">Membrane</keyword>
<dbReference type="Gene3D" id="1.10.3730.20">
    <property type="match status" value="1"/>
</dbReference>
<protein>
    <recommendedName>
        <fullName evidence="2">EamA domain-containing protein</fullName>
    </recommendedName>
</protein>
<accession>A0A160TSE6</accession>
<feature type="transmembrane region" description="Helical" evidence="1">
    <location>
        <begin position="211"/>
        <end position="235"/>
    </location>
</feature>
<feature type="transmembrane region" description="Helical" evidence="1">
    <location>
        <begin position="64"/>
        <end position="83"/>
    </location>
</feature>
<feature type="transmembrane region" description="Helical" evidence="1">
    <location>
        <begin position="89"/>
        <end position="113"/>
    </location>
</feature>
<feature type="transmembrane region" description="Helical" evidence="1">
    <location>
        <begin position="241"/>
        <end position="260"/>
    </location>
</feature>
<reference evidence="3" key="1">
    <citation type="submission" date="2015-10" db="EMBL/GenBank/DDBJ databases">
        <authorList>
            <person name="Gilbert D.G."/>
        </authorList>
    </citation>
    <scope>NUCLEOTIDE SEQUENCE</scope>
</reference>
<feature type="transmembrane region" description="Helical" evidence="1">
    <location>
        <begin position="267"/>
        <end position="285"/>
    </location>
</feature>
<keyword evidence="1" id="KW-1133">Transmembrane helix</keyword>
<dbReference type="SUPFAM" id="SSF103481">
    <property type="entry name" value="Multidrug resistance efflux transporter EmrE"/>
    <property type="match status" value="2"/>
</dbReference>
<evidence type="ECO:0000256" key="1">
    <source>
        <dbReference type="SAM" id="Phobius"/>
    </source>
</evidence>
<dbReference type="InterPro" id="IPR000620">
    <property type="entry name" value="EamA_dom"/>
</dbReference>
<organism evidence="3">
    <name type="scientific">hydrothermal vent metagenome</name>
    <dbReference type="NCBI Taxonomy" id="652676"/>
    <lineage>
        <taxon>unclassified sequences</taxon>
        <taxon>metagenomes</taxon>
        <taxon>ecological metagenomes</taxon>
    </lineage>
</organism>
<evidence type="ECO:0000313" key="3">
    <source>
        <dbReference type="EMBL" id="CUS51965.1"/>
    </source>
</evidence>
<feature type="domain" description="EamA" evidence="2">
    <location>
        <begin position="149"/>
        <end position="284"/>
    </location>
</feature>
<evidence type="ECO:0000259" key="2">
    <source>
        <dbReference type="Pfam" id="PF00892"/>
    </source>
</evidence>
<proteinExistence type="predicted"/>
<feature type="transmembrane region" description="Helical" evidence="1">
    <location>
        <begin position="178"/>
        <end position="199"/>
    </location>
</feature>
<gene>
    <name evidence="3" type="ORF">MGWOODY_XGa287</name>
</gene>
<sequence length="286" mass="30187">MNSTFVFALLAAIFFGLSAIPAKRGLSHTDTQTGALISILTVVTVFLISSPWWMRSQDWFTTGFWIFVATGLLHPALSLYFTLESMDRAGATVASTLAATSPIFAALTAMILLGESMTPLIAIGTLVTMCGVMSLTWMPGTGITRVMRIALVFATAAAVIRGLTNTTGKFGLDLMPNAMMAGFLSHAVGGLGVLVIYRLRRGRLPLNMSGAGFRAFGLSGCFIAIAIACMYSALLRNSVTLVAPVIGTYPVFTLLAALALKEEKITLHIAGGVAVVVAGVVLITWM</sequence>
<dbReference type="InterPro" id="IPR037185">
    <property type="entry name" value="EmrE-like"/>
</dbReference>
<keyword evidence="1" id="KW-0812">Transmembrane</keyword>
<name>A0A160TSE6_9ZZZZ</name>
<dbReference type="EMBL" id="CZRL01000073">
    <property type="protein sequence ID" value="CUS51965.1"/>
    <property type="molecule type" value="Genomic_DNA"/>
</dbReference>
<dbReference type="Pfam" id="PF00892">
    <property type="entry name" value="EamA"/>
    <property type="match status" value="2"/>
</dbReference>
<dbReference type="PANTHER" id="PTHR22911">
    <property type="entry name" value="ACYL-MALONYL CONDENSING ENZYME-RELATED"/>
    <property type="match status" value="1"/>
</dbReference>
<dbReference type="PANTHER" id="PTHR22911:SF137">
    <property type="entry name" value="SOLUTE CARRIER FAMILY 35 MEMBER G2-RELATED"/>
    <property type="match status" value="1"/>
</dbReference>
<feature type="transmembrane region" description="Helical" evidence="1">
    <location>
        <begin position="120"/>
        <end position="138"/>
    </location>
</feature>
<feature type="domain" description="EamA" evidence="2">
    <location>
        <begin position="5"/>
        <end position="135"/>
    </location>
</feature>
<dbReference type="GO" id="GO:0016020">
    <property type="term" value="C:membrane"/>
    <property type="evidence" value="ECO:0007669"/>
    <property type="project" value="InterPro"/>
</dbReference>
<feature type="transmembrane region" description="Helical" evidence="1">
    <location>
        <begin position="35"/>
        <end position="52"/>
    </location>
</feature>